<comment type="caution">
    <text evidence="2">The sequence shown here is derived from an EMBL/GenBank/DDBJ whole genome shotgun (WGS) entry which is preliminary data.</text>
</comment>
<dbReference type="Proteomes" id="UP000176532">
    <property type="component" value="Unassembled WGS sequence"/>
</dbReference>
<dbReference type="EMBL" id="MFQD01000006">
    <property type="protein sequence ID" value="OGH68181.1"/>
    <property type="molecule type" value="Genomic_DNA"/>
</dbReference>
<dbReference type="AlphaFoldDB" id="A0A1F6M990"/>
<feature type="domain" description="Aminoglycoside phosphotransferase" evidence="1">
    <location>
        <begin position="18"/>
        <end position="250"/>
    </location>
</feature>
<proteinExistence type="predicted"/>
<dbReference type="STRING" id="1798682.A3C15_03810"/>
<gene>
    <name evidence="2" type="ORF">A3C15_03810</name>
</gene>
<evidence type="ECO:0000313" key="2">
    <source>
        <dbReference type="EMBL" id="OGH68181.1"/>
    </source>
</evidence>
<dbReference type="InterPro" id="IPR002575">
    <property type="entry name" value="Aminoglycoside_PTrfase"/>
</dbReference>
<reference evidence="2 3" key="1">
    <citation type="journal article" date="2016" name="Nat. Commun.">
        <title>Thousands of microbial genomes shed light on interconnected biogeochemical processes in an aquifer system.</title>
        <authorList>
            <person name="Anantharaman K."/>
            <person name="Brown C.T."/>
            <person name="Hug L.A."/>
            <person name="Sharon I."/>
            <person name="Castelle C.J."/>
            <person name="Probst A.J."/>
            <person name="Thomas B.C."/>
            <person name="Singh A."/>
            <person name="Wilkins M.J."/>
            <person name="Karaoz U."/>
            <person name="Brodie E.L."/>
            <person name="Williams K.H."/>
            <person name="Hubbard S.S."/>
            <person name="Banfield J.F."/>
        </authorList>
    </citation>
    <scope>NUCLEOTIDE SEQUENCE [LARGE SCALE GENOMIC DNA]</scope>
</reference>
<evidence type="ECO:0000313" key="3">
    <source>
        <dbReference type="Proteomes" id="UP000176532"/>
    </source>
</evidence>
<name>A0A1F6M990_9BACT</name>
<protein>
    <recommendedName>
        <fullName evidence="1">Aminoglycoside phosphotransferase domain-containing protein</fullName>
    </recommendedName>
</protein>
<dbReference type="InterPro" id="IPR050249">
    <property type="entry name" value="Pseudomonas-type_ThrB"/>
</dbReference>
<dbReference type="Pfam" id="PF01636">
    <property type="entry name" value="APH"/>
    <property type="match status" value="1"/>
</dbReference>
<organism evidence="2 3">
    <name type="scientific">Candidatus Magasanikbacteria bacterium RIFCSPHIGHO2_02_FULL_50_9b</name>
    <dbReference type="NCBI Taxonomy" id="1798682"/>
    <lineage>
        <taxon>Bacteria</taxon>
        <taxon>Candidatus Magasanikiibacteriota</taxon>
    </lineage>
</organism>
<dbReference type="Gene3D" id="3.90.1200.10">
    <property type="match status" value="1"/>
</dbReference>
<dbReference type="PANTHER" id="PTHR21064:SF5">
    <property type="entry name" value="SLR1880 PROTEIN"/>
    <property type="match status" value="1"/>
</dbReference>
<dbReference type="SUPFAM" id="SSF56112">
    <property type="entry name" value="Protein kinase-like (PK-like)"/>
    <property type="match status" value="1"/>
</dbReference>
<accession>A0A1F6M990</accession>
<evidence type="ECO:0000259" key="1">
    <source>
        <dbReference type="Pfam" id="PF01636"/>
    </source>
</evidence>
<dbReference type="InterPro" id="IPR011009">
    <property type="entry name" value="Kinase-like_dom_sf"/>
</dbReference>
<dbReference type="PANTHER" id="PTHR21064">
    <property type="entry name" value="AMINOGLYCOSIDE PHOSPHOTRANSFERASE DOMAIN-CONTAINING PROTEIN-RELATED"/>
    <property type="match status" value="1"/>
</dbReference>
<sequence>MTPKKALVHFGIRAPRQISPISVGLIHASFKVEARDGSLFVLQKLHPMLAHPSLTEDYASVTAHLAARGVRAQSVVPATHGVLSIPDDADPKRRWRLLTFVPGQVFESINTAARARACGAATAEFQQALVDLRYRFKSRLALHPYDTLKFYRAFAATAKKFARHPLMAAVRPDVDFLLRELPKLQLPKNLPAAVVHGDLKISNFVFDRRGAHVSAIIDLDTCARFPVLFELGDALRSWCGGREDDPKNRFNLALYRAAVAGYVDAAPRFLRARERALLPRAVKLIVLNLASRFLRDYFEDNYFGWNHSKYETRRAANLARARGQIALYRDLAKKLK</sequence>